<feature type="transmembrane region" description="Helical" evidence="5">
    <location>
        <begin position="12"/>
        <end position="40"/>
    </location>
</feature>
<evidence type="ECO:0000313" key="6">
    <source>
        <dbReference type="Proteomes" id="UP001652582"/>
    </source>
</evidence>
<dbReference type="InterPro" id="IPR018499">
    <property type="entry name" value="Tetraspanin/Peripherin"/>
</dbReference>
<evidence type="ECO:0000256" key="5">
    <source>
        <dbReference type="SAM" id="Phobius"/>
    </source>
</evidence>
<feature type="transmembrane region" description="Helical" evidence="5">
    <location>
        <begin position="128"/>
        <end position="151"/>
    </location>
</feature>
<dbReference type="InterPro" id="IPR008952">
    <property type="entry name" value="Tetraspanin_EC2_sf"/>
</dbReference>
<organism evidence="6 7">
    <name type="scientific">Bicyclus anynana</name>
    <name type="common">Squinting bush brown butterfly</name>
    <dbReference type="NCBI Taxonomy" id="110368"/>
    <lineage>
        <taxon>Eukaryota</taxon>
        <taxon>Metazoa</taxon>
        <taxon>Ecdysozoa</taxon>
        <taxon>Arthropoda</taxon>
        <taxon>Hexapoda</taxon>
        <taxon>Insecta</taxon>
        <taxon>Pterygota</taxon>
        <taxon>Neoptera</taxon>
        <taxon>Endopterygota</taxon>
        <taxon>Lepidoptera</taxon>
        <taxon>Glossata</taxon>
        <taxon>Ditrysia</taxon>
        <taxon>Papilionoidea</taxon>
        <taxon>Nymphalidae</taxon>
        <taxon>Satyrinae</taxon>
        <taxon>Satyrini</taxon>
        <taxon>Mycalesina</taxon>
        <taxon>Bicyclus</taxon>
    </lineage>
</organism>
<dbReference type="GO" id="GO:0016020">
    <property type="term" value="C:membrane"/>
    <property type="evidence" value="ECO:0007669"/>
    <property type="project" value="UniProtKB-SubCell"/>
</dbReference>
<keyword evidence="3 5" id="KW-1133">Transmembrane helix</keyword>
<keyword evidence="2 5" id="KW-0812">Transmembrane</keyword>
<keyword evidence="4 5" id="KW-0472">Membrane</keyword>
<sequence length="183" mass="20416">MLGFYGVKSQKYKFALGYTVLLVPILAFEIAFTVYAFLYIDGASSLIKNLMYILYPRNPGLSTTAWDNMHRELQCCGLQRNWDNNATALPISCCPIPSGAISPFECTSQNSHRSRCDIVISSGVTNDLYTFFCVGAVIASLQIIIIGLSAWMTHRLKHKPSNANRDSQKIVAPTRVVTDYSKY</sequence>
<dbReference type="Pfam" id="PF00335">
    <property type="entry name" value="Tetraspanin"/>
    <property type="match status" value="1"/>
</dbReference>
<dbReference type="Proteomes" id="UP001652582">
    <property type="component" value="Chromosome 5"/>
</dbReference>
<protein>
    <submittedName>
        <fullName evidence="7">Uncharacterized protein LOC112054098</fullName>
    </submittedName>
</protein>
<evidence type="ECO:0000256" key="1">
    <source>
        <dbReference type="ARBA" id="ARBA00004141"/>
    </source>
</evidence>
<dbReference type="KEGG" id="bany:112054098"/>
<dbReference type="RefSeq" id="XP_023949523.2">
    <property type="nucleotide sequence ID" value="XM_024093755.2"/>
</dbReference>
<dbReference type="OrthoDB" id="6931397at2759"/>
<evidence type="ECO:0000256" key="3">
    <source>
        <dbReference type="ARBA" id="ARBA00022989"/>
    </source>
</evidence>
<dbReference type="Gene3D" id="1.10.1450.10">
    <property type="entry name" value="Tetraspanin"/>
    <property type="match status" value="1"/>
</dbReference>
<proteinExistence type="predicted"/>
<comment type="subcellular location">
    <subcellularLocation>
        <location evidence="1">Membrane</location>
        <topology evidence="1">Multi-pass membrane protein</topology>
    </subcellularLocation>
</comment>
<gene>
    <name evidence="7" type="primary">LOC112054098</name>
</gene>
<name>A0A6J1NXQ7_BICAN</name>
<dbReference type="SUPFAM" id="SSF48652">
    <property type="entry name" value="Tetraspanin"/>
    <property type="match status" value="1"/>
</dbReference>
<evidence type="ECO:0000256" key="2">
    <source>
        <dbReference type="ARBA" id="ARBA00022692"/>
    </source>
</evidence>
<evidence type="ECO:0000313" key="7">
    <source>
        <dbReference type="RefSeq" id="XP_023949523.2"/>
    </source>
</evidence>
<dbReference type="AlphaFoldDB" id="A0A6J1NXQ7"/>
<evidence type="ECO:0000256" key="4">
    <source>
        <dbReference type="ARBA" id="ARBA00023136"/>
    </source>
</evidence>
<dbReference type="GeneID" id="112054098"/>
<dbReference type="CDD" id="cd03127">
    <property type="entry name" value="tetraspanin_LEL"/>
    <property type="match status" value="1"/>
</dbReference>
<accession>A0A6J1NXQ7</accession>
<reference evidence="7" key="1">
    <citation type="submission" date="2025-08" db="UniProtKB">
        <authorList>
            <consortium name="RefSeq"/>
        </authorList>
    </citation>
    <scope>IDENTIFICATION</scope>
</reference>
<keyword evidence="6" id="KW-1185">Reference proteome</keyword>